<protein>
    <submittedName>
        <fullName evidence="7">Putative ubiquitin conjugation factor E4</fullName>
    </submittedName>
</protein>
<evidence type="ECO:0000256" key="2">
    <source>
        <dbReference type="ARBA" id="ARBA00004906"/>
    </source>
</evidence>
<evidence type="ECO:0000256" key="5">
    <source>
        <dbReference type="ARBA" id="ARBA00023242"/>
    </source>
</evidence>
<comment type="subcellular location">
    <subcellularLocation>
        <location evidence="1">Nucleus</location>
    </subcellularLocation>
</comment>
<dbReference type="EMBL" id="CM000780">
    <property type="protein sequence ID" value="AQK59829.1"/>
    <property type="molecule type" value="Genomic_DNA"/>
</dbReference>
<dbReference type="STRING" id="4577.A0A1D6QQM5"/>
<dbReference type="UniPathway" id="UPA00143"/>
<dbReference type="InterPro" id="IPR045132">
    <property type="entry name" value="UBE4"/>
</dbReference>
<dbReference type="Pfam" id="PF10408">
    <property type="entry name" value="Ufd2P_core"/>
    <property type="match status" value="1"/>
</dbReference>
<dbReference type="SMR" id="A0A1D6QQM5"/>
<organism evidence="7">
    <name type="scientific">Zea mays</name>
    <name type="common">Maize</name>
    <dbReference type="NCBI Taxonomy" id="4577"/>
    <lineage>
        <taxon>Eukaryota</taxon>
        <taxon>Viridiplantae</taxon>
        <taxon>Streptophyta</taxon>
        <taxon>Embryophyta</taxon>
        <taxon>Tracheophyta</taxon>
        <taxon>Spermatophyta</taxon>
        <taxon>Magnoliopsida</taxon>
        <taxon>Liliopsida</taxon>
        <taxon>Poales</taxon>
        <taxon>Poaceae</taxon>
        <taxon>PACMAD clade</taxon>
        <taxon>Panicoideae</taxon>
        <taxon>Andropogonodae</taxon>
        <taxon>Andropogoneae</taxon>
        <taxon>Tripsacinae</taxon>
        <taxon>Zea</taxon>
    </lineage>
</organism>
<sequence>MFFDKFNIRHNIAELLEYLWDVPTKEEEKGVYLNFLNFLINDSIYLLDESLNKILELKEIEAEMTNIVEWERRPAQEREERLRVFHQWENIVRFDMRLANEDVGMLAFTSEQIPAPFLLPEMVERVVSMLNYFLLQLSGPQRKSLTVKDPEKYEFKPKQLLKQIATIYVHISRGDKESVFPAAISKDGRAYNDQSSPTENRLL</sequence>
<keyword evidence="3" id="KW-0808">Transferase</keyword>
<evidence type="ECO:0000256" key="4">
    <source>
        <dbReference type="ARBA" id="ARBA00022786"/>
    </source>
</evidence>
<reference evidence="7" key="1">
    <citation type="submission" date="2015-12" db="EMBL/GenBank/DDBJ databases">
        <title>Update maize B73 reference genome by single molecule sequencing technologies.</title>
        <authorList>
            <consortium name="Maize Genome Sequencing Project"/>
            <person name="Ware D."/>
        </authorList>
    </citation>
    <scope>NUCLEOTIDE SEQUENCE</scope>
    <source>
        <tissue evidence="7">Seedling</tissue>
    </source>
</reference>
<keyword evidence="4" id="KW-0833">Ubl conjugation pathway</keyword>
<dbReference type="GO" id="GO:0036503">
    <property type="term" value="P:ERAD pathway"/>
    <property type="evidence" value="ECO:0007669"/>
    <property type="project" value="InterPro"/>
</dbReference>
<dbReference type="GO" id="GO:0034450">
    <property type="term" value="F:ubiquitin-ubiquitin ligase activity"/>
    <property type="evidence" value="ECO:0007669"/>
    <property type="project" value="InterPro"/>
</dbReference>
<dbReference type="PANTHER" id="PTHR13931:SF2">
    <property type="entry name" value="UBIQUITIN CONJUGATION FACTOR E4 B"/>
    <property type="match status" value="1"/>
</dbReference>
<name>A0A1D6QQM5_MAIZE</name>
<accession>A0A1D6QQM5</accession>
<dbReference type="GO" id="GO:0000151">
    <property type="term" value="C:ubiquitin ligase complex"/>
    <property type="evidence" value="ECO:0007669"/>
    <property type="project" value="InterPro"/>
</dbReference>
<dbReference type="GO" id="GO:0006511">
    <property type="term" value="P:ubiquitin-dependent protein catabolic process"/>
    <property type="evidence" value="ECO:0007669"/>
    <property type="project" value="InterPro"/>
</dbReference>
<feature type="domain" description="Ubiquitin conjugation factor E4 core" evidence="6">
    <location>
        <begin position="2"/>
        <end position="194"/>
    </location>
</feature>
<evidence type="ECO:0000313" key="7">
    <source>
        <dbReference type="EMBL" id="AQK59829.1"/>
    </source>
</evidence>
<dbReference type="InParanoid" id="A0A1D6QQM5"/>
<dbReference type="GO" id="GO:0005634">
    <property type="term" value="C:nucleus"/>
    <property type="evidence" value="ECO:0007669"/>
    <property type="project" value="UniProtKB-SubCell"/>
</dbReference>
<proteinExistence type="predicted"/>
<keyword evidence="5" id="KW-0539">Nucleus</keyword>
<dbReference type="InterPro" id="IPR019474">
    <property type="entry name" value="Ub_conjug_fac_E4_core"/>
</dbReference>
<dbReference type="GO" id="GO:0016567">
    <property type="term" value="P:protein ubiquitination"/>
    <property type="evidence" value="ECO:0007669"/>
    <property type="project" value="UniProtKB-UniPathway"/>
</dbReference>
<evidence type="ECO:0000259" key="6">
    <source>
        <dbReference type="Pfam" id="PF10408"/>
    </source>
</evidence>
<comment type="pathway">
    <text evidence="2">Protein modification; protein ubiquitination.</text>
</comment>
<evidence type="ECO:0000256" key="3">
    <source>
        <dbReference type="ARBA" id="ARBA00022679"/>
    </source>
</evidence>
<gene>
    <name evidence="7" type="ORF">ZEAMMB73_Zm00001d053606</name>
</gene>
<dbReference type="OMA" id="TNIVEWE"/>
<evidence type="ECO:0000256" key="1">
    <source>
        <dbReference type="ARBA" id="ARBA00004123"/>
    </source>
</evidence>
<dbReference type="PANTHER" id="PTHR13931">
    <property type="entry name" value="UBIQUITINATION FACTOR E4"/>
    <property type="match status" value="1"/>
</dbReference>
<dbReference type="AlphaFoldDB" id="A0A1D6QQM5"/>